<reference evidence="1" key="1">
    <citation type="journal article" date="2023" name="Access Microbiol">
        <title>De-novo genome assembly for Akanthomyces muscarius, a biocontrol agent of insect agricultural pests.</title>
        <authorList>
            <person name="Erdos Z."/>
            <person name="Studholme D.J."/>
            <person name="Raymond B."/>
            <person name="Sharma M."/>
        </authorList>
    </citation>
    <scope>NUCLEOTIDE SEQUENCE</scope>
    <source>
        <strain evidence="1">Ve6</strain>
    </source>
</reference>
<keyword evidence="2" id="KW-1185">Reference proteome</keyword>
<dbReference type="EMBL" id="JAJHUN010000009">
    <property type="protein sequence ID" value="KAJ4150189.1"/>
    <property type="molecule type" value="Genomic_DNA"/>
</dbReference>
<proteinExistence type="predicted"/>
<name>A0A9W8Q907_AKAMU</name>
<dbReference type="GeneID" id="80898110"/>
<sequence length="175" mass="19458">MCRIQGIPRGSIAPRRKPALTTIFKLLLSANAKRPRPSSDIFSGVMILNIGPRPQLGNVRAAPRQTCHCSSLPFLLNYAQLVITNGPIHAYCPEYATFSYAKLSRTLTATALLWRITSPSYGRLDPAGLHSAQLYPDVPFNAATCQMALFTARMVHCIQYHGHKITKLQFVHYYG</sequence>
<organism evidence="1 2">
    <name type="scientific">Akanthomyces muscarius</name>
    <name type="common">Entomopathogenic fungus</name>
    <name type="synonym">Lecanicillium muscarium</name>
    <dbReference type="NCBI Taxonomy" id="2231603"/>
    <lineage>
        <taxon>Eukaryota</taxon>
        <taxon>Fungi</taxon>
        <taxon>Dikarya</taxon>
        <taxon>Ascomycota</taxon>
        <taxon>Pezizomycotina</taxon>
        <taxon>Sordariomycetes</taxon>
        <taxon>Hypocreomycetidae</taxon>
        <taxon>Hypocreales</taxon>
        <taxon>Cordycipitaceae</taxon>
        <taxon>Akanthomyces</taxon>
    </lineage>
</organism>
<evidence type="ECO:0000313" key="1">
    <source>
        <dbReference type="EMBL" id="KAJ4150189.1"/>
    </source>
</evidence>
<gene>
    <name evidence="1" type="ORF">LMH87_010951</name>
</gene>
<comment type="caution">
    <text evidence="1">The sequence shown here is derived from an EMBL/GenBank/DDBJ whole genome shotgun (WGS) entry which is preliminary data.</text>
</comment>
<dbReference type="AlphaFoldDB" id="A0A9W8Q907"/>
<dbReference type="Proteomes" id="UP001144673">
    <property type="component" value="Chromosome 4"/>
</dbReference>
<dbReference type="RefSeq" id="XP_056051903.1">
    <property type="nucleotide sequence ID" value="XM_056200011.1"/>
</dbReference>
<evidence type="ECO:0000313" key="2">
    <source>
        <dbReference type="Proteomes" id="UP001144673"/>
    </source>
</evidence>
<accession>A0A9W8Q907</accession>
<protein>
    <submittedName>
        <fullName evidence="1">Uncharacterized protein</fullName>
    </submittedName>
</protein>
<dbReference type="KEGG" id="amus:LMH87_010951"/>